<reference evidence="12 13" key="1">
    <citation type="submission" date="2022-06" db="EMBL/GenBank/DDBJ databases">
        <title>Rhizosaccharibacter gen. nov. sp. nov. KSS12, endophytic bacteria isolated from sugarcane.</title>
        <authorList>
            <person name="Pitiwittayakul N."/>
        </authorList>
    </citation>
    <scope>NUCLEOTIDE SEQUENCE [LARGE SCALE GENOMIC DNA]</scope>
    <source>
        <strain evidence="12 13">KSS12</strain>
    </source>
</reference>
<dbReference type="PANTHER" id="PTHR28286">
    <property type="match status" value="1"/>
</dbReference>
<evidence type="ECO:0000256" key="2">
    <source>
        <dbReference type="ARBA" id="ARBA00008130"/>
    </source>
</evidence>
<sequence>MTDSFWLWIGCIGMAVGAAAIFLIGGRKTADEETGTILHGTVPVIAACAYFAMAVGQGSLPWHSVQNGQTISFSFYFARYIDWLFTTPILLASLALTASHGRVRRAGPLVGILLADVLMIVTALFFGMSTTGWIKWTWFVISCGAFFAVYYVLLVGLREEAARQRADVQAAYTRNATFLSVIWFIYPVVLLLEPEGLAVIGSTLSCAIIVVIDLVSKVVYGLMTTVGHRAIAERDLREGA</sequence>
<dbReference type="Proteomes" id="UP001524547">
    <property type="component" value="Unassembled WGS sequence"/>
</dbReference>
<name>A0ABT1VT19_9PROT</name>
<comment type="similarity">
    <text evidence="2">Belongs to the archaeal/bacterial/fungal opsin family.</text>
</comment>
<dbReference type="EMBL" id="JAMZEJ010000001">
    <property type="protein sequence ID" value="MCQ8239496.1"/>
    <property type="molecule type" value="Genomic_DNA"/>
</dbReference>
<protein>
    <submittedName>
        <fullName evidence="12">Bacteriorhodopsin</fullName>
    </submittedName>
</protein>
<comment type="caution">
    <text evidence="12">The sequence shown here is derived from an EMBL/GenBank/DDBJ whole genome shotgun (WGS) entry which is preliminary data.</text>
</comment>
<dbReference type="PANTHER" id="PTHR28286:SF2">
    <property type="entry name" value="BACTERIORHODOPSIN _OPSIN, NOPA (EUROFUNG)"/>
    <property type="match status" value="1"/>
</dbReference>
<evidence type="ECO:0000256" key="4">
    <source>
        <dbReference type="ARBA" id="ARBA00022606"/>
    </source>
</evidence>
<dbReference type="RefSeq" id="WP_422918232.1">
    <property type="nucleotide sequence ID" value="NZ_JAMZEJ010000001.1"/>
</dbReference>
<evidence type="ECO:0000256" key="1">
    <source>
        <dbReference type="ARBA" id="ARBA00004141"/>
    </source>
</evidence>
<dbReference type="PRINTS" id="PR00251">
    <property type="entry name" value="BACTRLOPSIN"/>
</dbReference>
<keyword evidence="8" id="KW-0157">Chromophore</keyword>
<feature type="transmembrane region" description="Helical" evidence="11">
    <location>
        <begin position="76"/>
        <end position="97"/>
    </location>
</feature>
<dbReference type="PROSITE" id="PS00327">
    <property type="entry name" value="BACTERIAL_OPSIN_RET"/>
    <property type="match status" value="1"/>
</dbReference>
<evidence type="ECO:0000256" key="3">
    <source>
        <dbReference type="ARBA" id="ARBA00022543"/>
    </source>
</evidence>
<feature type="transmembrane region" description="Helical" evidence="11">
    <location>
        <begin position="6"/>
        <end position="25"/>
    </location>
</feature>
<keyword evidence="5 11" id="KW-0812">Transmembrane</keyword>
<evidence type="ECO:0000256" key="9">
    <source>
        <dbReference type="ARBA" id="ARBA00023136"/>
    </source>
</evidence>
<keyword evidence="4" id="KW-0716">Sensory transduction</keyword>
<evidence type="ECO:0000256" key="5">
    <source>
        <dbReference type="ARBA" id="ARBA00022692"/>
    </source>
</evidence>
<accession>A0ABT1VT19</accession>
<feature type="transmembrane region" description="Helical" evidence="11">
    <location>
        <begin position="37"/>
        <end position="56"/>
    </location>
</feature>
<proteinExistence type="inferred from homology"/>
<dbReference type="PROSITE" id="PS00950">
    <property type="entry name" value="BACTERIAL_OPSIN_1"/>
    <property type="match status" value="1"/>
</dbReference>
<evidence type="ECO:0000256" key="10">
    <source>
        <dbReference type="ARBA" id="ARBA00023170"/>
    </source>
</evidence>
<keyword evidence="6" id="KW-0681">Retinal protein</keyword>
<evidence type="ECO:0000256" key="7">
    <source>
        <dbReference type="ARBA" id="ARBA00022989"/>
    </source>
</evidence>
<dbReference type="SMART" id="SM01021">
    <property type="entry name" value="Bac_rhodopsin"/>
    <property type="match status" value="1"/>
</dbReference>
<keyword evidence="7 11" id="KW-1133">Transmembrane helix</keyword>
<keyword evidence="10" id="KW-0675">Receptor</keyword>
<keyword evidence="3" id="KW-0600">Photoreceptor protein</keyword>
<evidence type="ECO:0000313" key="13">
    <source>
        <dbReference type="Proteomes" id="UP001524547"/>
    </source>
</evidence>
<evidence type="ECO:0000256" key="6">
    <source>
        <dbReference type="ARBA" id="ARBA00022925"/>
    </source>
</evidence>
<evidence type="ECO:0000313" key="12">
    <source>
        <dbReference type="EMBL" id="MCQ8239496.1"/>
    </source>
</evidence>
<evidence type="ECO:0000256" key="11">
    <source>
        <dbReference type="SAM" id="Phobius"/>
    </source>
</evidence>
<evidence type="ECO:0000256" key="8">
    <source>
        <dbReference type="ARBA" id="ARBA00022991"/>
    </source>
</evidence>
<organism evidence="12 13">
    <name type="scientific">Rhizosaccharibacter radicis</name>
    <dbReference type="NCBI Taxonomy" id="2782605"/>
    <lineage>
        <taxon>Bacteria</taxon>
        <taxon>Pseudomonadati</taxon>
        <taxon>Pseudomonadota</taxon>
        <taxon>Alphaproteobacteria</taxon>
        <taxon>Acetobacterales</taxon>
        <taxon>Acetobacteraceae</taxon>
        <taxon>Rhizosaccharibacter</taxon>
    </lineage>
</organism>
<comment type="subcellular location">
    <subcellularLocation>
        <location evidence="1">Membrane</location>
        <topology evidence="1">Multi-pass membrane protein</topology>
    </subcellularLocation>
</comment>
<feature type="transmembrane region" description="Helical" evidence="11">
    <location>
        <begin position="176"/>
        <end position="192"/>
    </location>
</feature>
<keyword evidence="9 11" id="KW-0472">Membrane</keyword>
<feature type="transmembrane region" description="Helical" evidence="11">
    <location>
        <begin position="198"/>
        <end position="220"/>
    </location>
</feature>
<gene>
    <name evidence="12" type="ORF">NFI88_01400</name>
</gene>
<feature type="transmembrane region" description="Helical" evidence="11">
    <location>
        <begin position="109"/>
        <end position="130"/>
    </location>
</feature>
<dbReference type="InterPro" id="IPR001425">
    <property type="entry name" value="Arc/bac/fun_rhodopsins"/>
</dbReference>
<dbReference type="Pfam" id="PF01036">
    <property type="entry name" value="Bac_rhodopsin"/>
    <property type="match status" value="1"/>
</dbReference>
<dbReference type="InterPro" id="IPR018229">
    <property type="entry name" value="Rhodopsin_retinal_BS"/>
</dbReference>
<feature type="transmembrane region" description="Helical" evidence="11">
    <location>
        <begin position="136"/>
        <end position="155"/>
    </location>
</feature>
<dbReference type="Gene3D" id="1.20.1070.10">
    <property type="entry name" value="Rhodopsin 7-helix transmembrane proteins"/>
    <property type="match status" value="1"/>
</dbReference>
<keyword evidence="13" id="KW-1185">Reference proteome</keyword>
<dbReference type="SUPFAM" id="SSF81321">
    <property type="entry name" value="Family A G protein-coupled receptor-like"/>
    <property type="match status" value="1"/>
</dbReference>